<feature type="transmembrane region" description="Helical" evidence="6">
    <location>
        <begin position="6"/>
        <end position="28"/>
    </location>
</feature>
<comment type="caution">
    <text evidence="7">The sequence shown here is derived from an EMBL/GenBank/DDBJ whole genome shotgun (WGS) entry which is preliminary data.</text>
</comment>
<dbReference type="EMBL" id="MPZN01000002">
    <property type="protein sequence ID" value="PPL20418.1"/>
    <property type="molecule type" value="Genomic_DNA"/>
</dbReference>
<keyword evidence="8" id="KW-1185">Reference proteome</keyword>
<name>A0ABX5AZT2_9MICO</name>
<keyword evidence="3 6" id="KW-0812">Transmembrane</keyword>
<evidence type="ECO:0000256" key="4">
    <source>
        <dbReference type="ARBA" id="ARBA00022989"/>
    </source>
</evidence>
<organism evidence="7 8">
    <name type="scientific">Microterricola pindariensis</name>
    <dbReference type="NCBI Taxonomy" id="478010"/>
    <lineage>
        <taxon>Bacteria</taxon>
        <taxon>Bacillati</taxon>
        <taxon>Actinomycetota</taxon>
        <taxon>Actinomycetes</taxon>
        <taxon>Micrococcales</taxon>
        <taxon>Microbacteriaceae</taxon>
        <taxon>Microterricola</taxon>
    </lineage>
</organism>
<dbReference type="PANTHER" id="PTHR30086">
    <property type="entry name" value="ARGININE EXPORTER PROTEIN ARGO"/>
    <property type="match status" value="1"/>
</dbReference>
<evidence type="ECO:0000313" key="8">
    <source>
        <dbReference type="Proteomes" id="UP000237755"/>
    </source>
</evidence>
<protein>
    <submittedName>
        <fullName evidence="7">Amino acid transporter</fullName>
    </submittedName>
</protein>
<evidence type="ECO:0000313" key="7">
    <source>
        <dbReference type="EMBL" id="PPL20418.1"/>
    </source>
</evidence>
<evidence type="ECO:0000256" key="3">
    <source>
        <dbReference type="ARBA" id="ARBA00022692"/>
    </source>
</evidence>
<dbReference type="InterPro" id="IPR001123">
    <property type="entry name" value="LeuE-type"/>
</dbReference>
<feature type="transmembrane region" description="Helical" evidence="6">
    <location>
        <begin position="233"/>
        <end position="251"/>
    </location>
</feature>
<reference evidence="7 8" key="1">
    <citation type="journal article" date="2008" name="Int. J. Syst. Evol. Microbiol.">
        <title>Leifsonia pindariensis sp. nov., isolated from the Pindari glacier of the Indian Himalayas, and emended description of the genus Leifsonia.</title>
        <authorList>
            <person name="Reddy G.S."/>
            <person name="Prabagaran S.R."/>
            <person name="Shivaji S."/>
        </authorList>
    </citation>
    <scope>NUCLEOTIDE SEQUENCE [LARGE SCALE GENOMIC DNA]</scope>
    <source>
        <strain evidence="7 8">PON 10</strain>
    </source>
</reference>
<evidence type="ECO:0000256" key="5">
    <source>
        <dbReference type="ARBA" id="ARBA00023136"/>
    </source>
</evidence>
<keyword evidence="2" id="KW-1003">Cell membrane</keyword>
<dbReference type="Pfam" id="PF01810">
    <property type="entry name" value="LysE"/>
    <property type="match status" value="1"/>
</dbReference>
<feature type="transmembrane region" description="Helical" evidence="6">
    <location>
        <begin position="156"/>
        <end position="177"/>
    </location>
</feature>
<feature type="transmembrane region" description="Helical" evidence="6">
    <location>
        <begin position="40"/>
        <end position="64"/>
    </location>
</feature>
<evidence type="ECO:0000256" key="6">
    <source>
        <dbReference type="SAM" id="Phobius"/>
    </source>
</evidence>
<evidence type="ECO:0000256" key="1">
    <source>
        <dbReference type="ARBA" id="ARBA00004651"/>
    </source>
</evidence>
<accession>A0ABX5AZT2</accession>
<comment type="subcellular location">
    <subcellularLocation>
        <location evidence="1">Cell membrane</location>
        <topology evidence="1">Multi-pass membrane protein</topology>
    </subcellularLocation>
</comment>
<keyword evidence="5 6" id="KW-0472">Membrane</keyword>
<evidence type="ECO:0000256" key="2">
    <source>
        <dbReference type="ARBA" id="ARBA00022475"/>
    </source>
</evidence>
<keyword evidence="4 6" id="KW-1133">Transmembrane helix</keyword>
<proteinExistence type="predicted"/>
<gene>
    <name evidence="7" type="ORF">GY24_01215</name>
</gene>
<dbReference type="PANTHER" id="PTHR30086:SF20">
    <property type="entry name" value="ARGININE EXPORTER PROTEIN ARGO-RELATED"/>
    <property type="match status" value="1"/>
</dbReference>
<sequence>MTPSLAPLFAGIGLGFSLIIAIGAQNVFVLRQGIRREHVLAVVILCAVSDAVLILVGISGIGALLGQLPWLLPVARWAGALFLVGYGLLAARRALKPGGTGLLADAAGSAGEASIAAEGAELTATGGGAGGTRSATAIRAARTATSGTRTSGTGRAGTLGAALATAFALTWLNPHVYLDTVFLLGSVANGHGDPGRWLFGAGAIIASLVWFTSLGFGARYLGRWLGTPRAWRVLDAVIAVVMVTLGVLLVLPH</sequence>
<feature type="transmembrane region" description="Helical" evidence="6">
    <location>
        <begin position="70"/>
        <end position="89"/>
    </location>
</feature>
<dbReference type="Proteomes" id="UP000237755">
    <property type="component" value="Unassembled WGS sequence"/>
</dbReference>
<feature type="transmembrane region" description="Helical" evidence="6">
    <location>
        <begin position="197"/>
        <end position="221"/>
    </location>
</feature>
<dbReference type="RefSeq" id="WP_162842914.1">
    <property type="nucleotide sequence ID" value="NZ_MPZN01000002.1"/>
</dbReference>